<dbReference type="SMART" id="SM00456">
    <property type="entry name" value="WW"/>
    <property type="match status" value="1"/>
</dbReference>
<dbReference type="CDD" id="cd20540">
    <property type="entry name" value="CYCLIN_CCNY_like"/>
    <property type="match status" value="1"/>
</dbReference>
<dbReference type="Pfam" id="PF00397">
    <property type="entry name" value="WW"/>
    <property type="match status" value="1"/>
</dbReference>
<feature type="domain" description="WW" evidence="2">
    <location>
        <begin position="246"/>
        <end position="280"/>
    </location>
</feature>
<dbReference type="GO" id="GO:0019901">
    <property type="term" value="F:protein kinase binding"/>
    <property type="evidence" value="ECO:0007669"/>
    <property type="project" value="InterPro"/>
</dbReference>
<dbReference type="PROSITE" id="PS01159">
    <property type="entry name" value="WW_DOMAIN_1"/>
    <property type="match status" value="1"/>
</dbReference>
<dbReference type="Pfam" id="PF08613">
    <property type="entry name" value="Cyclin"/>
    <property type="match status" value="1"/>
</dbReference>
<dbReference type="InterPro" id="IPR036020">
    <property type="entry name" value="WW_dom_sf"/>
</dbReference>
<dbReference type="PROSITE" id="PS50020">
    <property type="entry name" value="WW_DOMAIN_2"/>
    <property type="match status" value="1"/>
</dbReference>
<dbReference type="AlphaFoldDB" id="A0A976IJR7"/>
<accession>A0A976IJR7</accession>
<proteinExistence type="predicted"/>
<dbReference type="OrthoDB" id="10250320at2759"/>
<keyword evidence="4" id="KW-1185">Reference proteome</keyword>
<evidence type="ECO:0000313" key="3">
    <source>
        <dbReference type="EMBL" id="TDH73085.1"/>
    </source>
</evidence>
<dbReference type="InterPro" id="IPR013922">
    <property type="entry name" value="Cyclin_PHO80-like"/>
</dbReference>
<feature type="compositionally biased region" description="Polar residues" evidence="1">
    <location>
        <begin position="150"/>
        <end position="172"/>
    </location>
</feature>
<dbReference type="InterPro" id="IPR001202">
    <property type="entry name" value="WW_dom"/>
</dbReference>
<dbReference type="RefSeq" id="XP_067822584.1">
    <property type="nucleotide sequence ID" value="XM_067961795.1"/>
</dbReference>
<comment type="caution">
    <text evidence="3">The sequence shown here is derived from an EMBL/GenBank/DDBJ whole genome shotgun (WGS) entry which is preliminary data.</text>
</comment>
<feature type="compositionally biased region" description="Polar residues" evidence="1">
    <location>
        <begin position="188"/>
        <end position="215"/>
    </location>
</feature>
<dbReference type="InterPro" id="IPR036915">
    <property type="entry name" value="Cyclin-like_sf"/>
</dbReference>
<dbReference type="Gene3D" id="2.20.70.10">
    <property type="match status" value="1"/>
</dbReference>
<evidence type="ECO:0000259" key="2">
    <source>
        <dbReference type="PROSITE" id="PS50020"/>
    </source>
</evidence>
<reference evidence="3 4" key="1">
    <citation type="journal article" date="2021" name="Genome Biol.">
        <title>AFLAP: assembly-free linkage analysis pipeline using k-mers from genome sequencing data.</title>
        <authorList>
            <person name="Fletcher K."/>
            <person name="Zhang L."/>
            <person name="Gil J."/>
            <person name="Han R."/>
            <person name="Cavanaugh K."/>
            <person name="Michelmore R."/>
        </authorList>
    </citation>
    <scope>NUCLEOTIDE SEQUENCE [LARGE SCALE GENOMIC DNA]</scope>
    <source>
        <strain evidence="3 4">SF5</strain>
    </source>
</reference>
<dbReference type="KEGG" id="blac:94347466"/>
<evidence type="ECO:0000313" key="4">
    <source>
        <dbReference type="Proteomes" id="UP000294530"/>
    </source>
</evidence>
<name>A0A976IJR7_BRELC</name>
<feature type="region of interest" description="Disordered" evidence="1">
    <location>
        <begin position="374"/>
        <end position="394"/>
    </location>
</feature>
<dbReference type="EMBL" id="SHOA02000001">
    <property type="protein sequence ID" value="TDH73085.1"/>
    <property type="molecule type" value="Genomic_DNA"/>
</dbReference>
<evidence type="ECO:0000256" key="1">
    <source>
        <dbReference type="SAM" id="MobiDB-lite"/>
    </source>
</evidence>
<feature type="region of interest" description="Disordered" evidence="1">
    <location>
        <begin position="143"/>
        <end position="218"/>
    </location>
</feature>
<dbReference type="SUPFAM" id="SSF47954">
    <property type="entry name" value="Cyclin-like"/>
    <property type="match status" value="1"/>
</dbReference>
<dbReference type="GeneID" id="94347466"/>
<protein>
    <recommendedName>
        <fullName evidence="2">WW domain-containing protein</fullName>
    </recommendedName>
</protein>
<feature type="compositionally biased region" description="Low complexity" evidence="1">
    <location>
        <begin position="374"/>
        <end position="384"/>
    </location>
</feature>
<sequence length="810" mass="90645">MTTTTTTGHPQMELSSSSVPRRRHPLYRGDMRTRDTQDPRFPARTHMQQGYTGYDGQYLQQCQGIIKPGQFHGMLKPSKANVPQRNEPPTRQHRAATSEIVRKRSDYVVRDEDLVGRPAMIALHQDDLQFDDVTELPRADRIDYGHKSRGSNQSDTLHGNSKSGTFHGNSKSGGFRGNCKSGGFRGNCKSSIPATKATTRQSRPRSGTTDNQVSREPQMVVAPIQGSSRSVQNDVSSLASGPAPLTSEPVAWRVALDPKSKKPYYYHRITRETTWKKPAELIAAETHEKRQFFNVMENNIRLKLRDGFYLRESDNTFVAGLHSPNTGFHLAELSSTLSTRSCTSTVSCNSSRSSLNSFSNDSTRSLPGSSCHFLTTSTRSLPTTPDRHGNSRMSNELPLQHNVEATDVDKRPSLFRTLSSYETPVMTLSRKERDSNACVLPSPIQERVRLAALMPRTADLQAYARAVRSDRGHSRPSLPLSTLMVPLASDKLPCVLKKPVVGHPTSRLRRSNSTNSIYLRMGTMDTPDQGATIQCVATVLRAHMMEALDDPIRSNACFDVFVTNRDRQYLPFAKKEAFNDASTLLEKEEDKEVMVDVVPTLSDIGTFIQTVLSRAQMESECIIMTLVYVERLLKMTNGTLQLRGENWRKVVFCAMVMASKVWDDLSMSNADFSTLWPEISLKQMNELEWVYLHAVEYNVRVSAASYAKYYFHLRSMCATMGLLKAFDESAPLNVDGARKMEVLSKEYQERAKVMPVPRRRSVTITSVLSMENRLMVENNGLQATKASPSASLEQLVQMQVYVAGGASLRA</sequence>
<gene>
    <name evidence="3" type="ORF">CCR75_003702</name>
</gene>
<dbReference type="Proteomes" id="UP000294530">
    <property type="component" value="Unassembled WGS sequence"/>
</dbReference>
<organism evidence="3 4">
    <name type="scientific">Bremia lactucae</name>
    <name type="common">Lettuce downy mildew</name>
    <dbReference type="NCBI Taxonomy" id="4779"/>
    <lineage>
        <taxon>Eukaryota</taxon>
        <taxon>Sar</taxon>
        <taxon>Stramenopiles</taxon>
        <taxon>Oomycota</taxon>
        <taxon>Peronosporomycetes</taxon>
        <taxon>Peronosporales</taxon>
        <taxon>Peronosporaceae</taxon>
        <taxon>Bremia</taxon>
    </lineage>
</organism>
<dbReference type="PANTHER" id="PTHR14248">
    <property type="entry name" value="CYCLIN Y, ISOFORM A"/>
    <property type="match status" value="1"/>
</dbReference>
<feature type="region of interest" description="Disordered" evidence="1">
    <location>
        <begin position="1"/>
        <end position="43"/>
    </location>
</feature>
<dbReference type="Gene3D" id="1.10.472.10">
    <property type="entry name" value="Cyclin-like"/>
    <property type="match status" value="1"/>
</dbReference>
<dbReference type="CDD" id="cd00201">
    <property type="entry name" value="WW"/>
    <property type="match status" value="1"/>
</dbReference>
<feature type="compositionally biased region" description="Basic and acidic residues" evidence="1">
    <location>
        <begin position="27"/>
        <end position="38"/>
    </location>
</feature>
<dbReference type="SUPFAM" id="SSF51045">
    <property type="entry name" value="WW domain"/>
    <property type="match status" value="1"/>
</dbReference>